<evidence type="ECO:0000313" key="1">
    <source>
        <dbReference type="EMBL" id="OHS96185.1"/>
    </source>
</evidence>
<dbReference type="GeneID" id="94829949"/>
<dbReference type="RefSeq" id="XP_068349322.1">
    <property type="nucleotide sequence ID" value="XM_068495245.1"/>
</dbReference>
<dbReference type="EMBL" id="MLAK01001193">
    <property type="protein sequence ID" value="OHS96185.1"/>
    <property type="molecule type" value="Genomic_DNA"/>
</dbReference>
<accession>A0A1J4JC00</accession>
<gene>
    <name evidence="1" type="ORF">TRFO_10110</name>
</gene>
<evidence type="ECO:0000313" key="2">
    <source>
        <dbReference type="Proteomes" id="UP000179807"/>
    </source>
</evidence>
<name>A0A1J4JC00_9EUKA</name>
<comment type="caution">
    <text evidence="1">The sequence shown here is derived from an EMBL/GenBank/DDBJ whole genome shotgun (WGS) entry which is preliminary data.</text>
</comment>
<dbReference type="VEuPathDB" id="TrichDB:TRFO_10110"/>
<dbReference type="Proteomes" id="UP000179807">
    <property type="component" value="Unassembled WGS sequence"/>
</dbReference>
<keyword evidence="2" id="KW-1185">Reference proteome</keyword>
<evidence type="ECO:0008006" key="3">
    <source>
        <dbReference type="Google" id="ProtNLM"/>
    </source>
</evidence>
<organism evidence="1 2">
    <name type="scientific">Tritrichomonas foetus</name>
    <dbReference type="NCBI Taxonomy" id="1144522"/>
    <lineage>
        <taxon>Eukaryota</taxon>
        <taxon>Metamonada</taxon>
        <taxon>Parabasalia</taxon>
        <taxon>Tritrichomonadida</taxon>
        <taxon>Tritrichomonadidae</taxon>
        <taxon>Tritrichomonas</taxon>
    </lineage>
</organism>
<reference evidence="1" key="1">
    <citation type="submission" date="2016-10" db="EMBL/GenBank/DDBJ databases">
        <authorList>
            <person name="Benchimol M."/>
            <person name="Almeida L.G."/>
            <person name="Vasconcelos A.T."/>
            <person name="Perreira-Neves A."/>
            <person name="Rosa I.A."/>
            <person name="Tasca T."/>
            <person name="Bogo M.R."/>
            <person name="de Souza W."/>
        </authorList>
    </citation>
    <scope>NUCLEOTIDE SEQUENCE [LARGE SCALE GENOMIC DNA]</scope>
    <source>
        <strain evidence="1">K</strain>
    </source>
</reference>
<protein>
    <recommendedName>
        <fullName evidence="3">Nucleoplasmin-like domain-containing protein</fullName>
    </recommendedName>
</protein>
<dbReference type="AlphaFoldDB" id="A0A1J4JC00"/>
<sequence>MESLSSFTSVVVNPEETVKVSTNNDAIWSITSVSIKVTDDLPKEGRVVLYISQVGIDGTVGNKIAIAPLRVRDCEVVNADYSISSPVVFSTTGAKISVSVTGYTTSLDSLIIERTSTSK</sequence>
<proteinExistence type="predicted"/>
<dbReference type="Gene3D" id="2.60.120.340">
    <property type="entry name" value="Nucleoplasmin core domain"/>
    <property type="match status" value="1"/>
</dbReference>
<dbReference type="OrthoDB" id="10397569at2759"/>